<feature type="region of interest" description="Disordered" evidence="2">
    <location>
        <begin position="158"/>
        <end position="186"/>
    </location>
</feature>
<evidence type="ECO:0000259" key="3">
    <source>
        <dbReference type="Pfam" id="PF13837"/>
    </source>
</evidence>
<dbReference type="InterPro" id="IPR044822">
    <property type="entry name" value="Myb_DNA-bind_4"/>
</dbReference>
<feature type="compositionally biased region" description="Low complexity" evidence="2">
    <location>
        <begin position="160"/>
        <end position="176"/>
    </location>
</feature>
<evidence type="ECO:0000313" key="5">
    <source>
        <dbReference type="Proteomes" id="UP000310200"/>
    </source>
</evidence>
<evidence type="ECO:0000256" key="1">
    <source>
        <dbReference type="SAM" id="Coils"/>
    </source>
</evidence>
<gene>
    <name evidence="4" type="ORF">DBV15_12007</name>
</gene>
<proteinExistence type="predicted"/>
<dbReference type="Gene3D" id="1.10.10.60">
    <property type="entry name" value="Homeodomain-like"/>
    <property type="match status" value="1"/>
</dbReference>
<evidence type="ECO:0000313" key="4">
    <source>
        <dbReference type="EMBL" id="TGZ38547.1"/>
    </source>
</evidence>
<accession>A0A4S2JVB1</accession>
<dbReference type="PANTHER" id="PTHR47595">
    <property type="entry name" value="HEAT SHOCK 70 KDA PROTEIN 14"/>
    <property type="match status" value="1"/>
</dbReference>
<keyword evidence="5" id="KW-1185">Reference proteome</keyword>
<sequence>MHIVYASKVLEDLKTSKGATSSSGLMVPTTLSPNVASEQNAEQDSAFKWSHQAILLLIEEFRKRKEDTKSGKISQRRVWDQISEVLRSHGHDVTGPQCQSKFNGMKKTFKSIKDHNSKSGNAPRAWPYIELMESLLGEKPFMKPVAVASSSGVIMKNESSDSSLDGSCSSSSNDTSLRLQKKGHKRKANNIAEAILESRRISEENKFQRHKQTTEQRAKLLEVLDKLTEKLQIIDIKFETKEKNDILALALDDSCFIHMSYANTITKKYELHLQGYDYLQEIFLDFLTILALQTI</sequence>
<comment type="caution">
    <text evidence="4">The sequence shown here is derived from an EMBL/GenBank/DDBJ whole genome shotgun (WGS) entry which is preliminary data.</text>
</comment>
<dbReference type="EMBL" id="QBLH01003395">
    <property type="protein sequence ID" value="TGZ38547.1"/>
    <property type="molecule type" value="Genomic_DNA"/>
</dbReference>
<name>A0A4S2JVB1_9HYME</name>
<organism evidence="4 5">
    <name type="scientific">Temnothorax longispinosus</name>
    <dbReference type="NCBI Taxonomy" id="300112"/>
    <lineage>
        <taxon>Eukaryota</taxon>
        <taxon>Metazoa</taxon>
        <taxon>Ecdysozoa</taxon>
        <taxon>Arthropoda</taxon>
        <taxon>Hexapoda</taxon>
        <taxon>Insecta</taxon>
        <taxon>Pterygota</taxon>
        <taxon>Neoptera</taxon>
        <taxon>Endopterygota</taxon>
        <taxon>Hymenoptera</taxon>
        <taxon>Apocrita</taxon>
        <taxon>Aculeata</taxon>
        <taxon>Formicoidea</taxon>
        <taxon>Formicidae</taxon>
        <taxon>Myrmicinae</taxon>
        <taxon>Temnothorax</taxon>
    </lineage>
</organism>
<dbReference type="PANTHER" id="PTHR47595:SF1">
    <property type="entry name" value="MYB_SANT-LIKE DNA-BINDING DOMAIN-CONTAINING PROTEIN"/>
    <property type="match status" value="1"/>
</dbReference>
<feature type="domain" description="Myb/SANT-like DNA-binding" evidence="3">
    <location>
        <begin position="48"/>
        <end position="135"/>
    </location>
</feature>
<reference evidence="4 5" key="1">
    <citation type="journal article" date="2019" name="Philos. Trans. R. Soc. Lond., B, Biol. Sci.">
        <title>Ant behaviour and brain gene expression of defending hosts depend on the ecological success of the intruding social parasite.</title>
        <authorList>
            <person name="Kaur R."/>
            <person name="Stoldt M."/>
            <person name="Jongepier E."/>
            <person name="Feldmeyer B."/>
            <person name="Menzel F."/>
            <person name="Bornberg-Bauer E."/>
            <person name="Foitzik S."/>
        </authorList>
    </citation>
    <scope>NUCLEOTIDE SEQUENCE [LARGE SCALE GENOMIC DNA]</scope>
    <source>
        <tissue evidence="4">Whole body</tissue>
    </source>
</reference>
<dbReference type="AlphaFoldDB" id="A0A4S2JVB1"/>
<dbReference type="Pfam" id="PF13837">
    <property type="entry name" value="Myb_DNA-bind_4"/>
    <property type="match status" value="1"/>
</dbReference>
<feature type="coiled-coil region" evidence="1">
    <location>
        <begin position="210"/>
        <end position="244"/>
    </location>
</feature>
<protein>
    <recommendedName>
        <fullName evidence="3">Myb/SANT-like DNA-binding domain-containing protein</fullName>
    </recommendedName>
</protein>
<evidence type="ECO:0000256" key="2">
    <source>
        <dbReference type="SAM" id="MobiDB-lite"/>
    </source>
</evidence>
<keyword evidence="1" id="KW-0175">Coiled coil</keyword>
<dbReference type="Proteomes" id="UP000310200">
    <property type="component" value="Unassembled WGS sequence"/>
</dbReference>